<evidence type="ECO:0000256" key="1">
    <source>
        <dbReference type="ARBA" id="ARBA00006845"/>
    </source>
</evidence>
<gene>
    <name evidence="3" type="ORF">SAMN04489726_7066</name>
</gene>
<proteinExistence type="inferred from homology"/>
<sequence length="96" mass="10579">MTTRHVVDGSTVNSKSAAIDAIAKAMSFPSYFGRNLDALYDCLVDLSWLPVGNHVLVWTDHHVLAEEDPDAYGRVRDVLEDAAEANPRLVLRLTAN</sequence>
<evidence type="ECO:0000313" key="3">
    <source>
        <dbReference type="EMBL" id="SDN53782.1"/>
    </source>
</evidence>
<dbReference type="eggNOG" id="COG2732">
    <property type="taxonomic scope" value="Bacteria"/>
</dbReference>
<protein>
    <submittedName>
        <fullName evidence="3">Barstar, RNAse (Barnase) inhibitor</fullName>
    </submittedName>
</protein>
<dbReference type="InterPro" id="IPR000468">
    <property type="entry name" value="Barstar"/>
</dbReference>
<accession>A0A1H0C7H6</accession>
<dbReference type="Pfam" id="PF01337">
    <property type="entry name" value="Barstar"/>
    <property type="match status" value="1"/>
</dbReference>
<dbReference type="CDD" id="cd05141">
    <property type="entry name" value="Barstar_evA4336-like"/>
    <property type="match status" value="1"/>
</dbReference>
<dbReference type="Proteomes" id="UP000183376">
    <property type="component" value="Chromosome I"/>
</dbReference>
<keyword evidence="4" id="KW-1185">Reference proteome</keyword>
<evidence type="ECO:0000259" key="2">
    <source>
        <dbReference type="Pfam" id="PF01337"/>
    </source>
</evidence>
<dbReference type="InterPro" id="IPR035905">
    <property type="entry name" value="Barstar-like_sf"/>
</dbReference>
<reference evidence="3 4" key="1">
    <citation type="submission" date="2016-10" db="EMBL/GenBank/DDBJ databases">
        <authorList>
            <person name="de Groot N.N."/>
        </authorList>
    </citation>
    <scope>NUCLEOTIDE SEQUENCE [LARGE SCALE GENOMIC DNA]</scope>
    <source>
        <strain evidence="3 4">DSM 44149</strain>
    </source>
</reference>
<dbReference type="EMBL" id="LT629701">
    <property type="protein sequence ID" value="SDN53782.1"/>
    <property type="molecule type" value="Genomic_DNA"/>
</dbReference>
<dbReference type="AlphaFoldDB" id="A0A1H0C7H6"/>
<name>A0A1H0C7H6_ALLAB</name>
<comment type="similarity">
    <text evidence="1">Belongs to the barstar family.</text>
</comment>
<dbReference type="SUPFAM" id="SSF52038">
    <property type="entry name" value="Barstar-related"/>
    <property type="match status" value="1"/>
</dbReference>
<dbReference type="Gene3D" id="3.30.370.10">
    <property type="entry name" value="Barstar-like"/>
    <property type="match status" value="1"/>
</dbReference>
<dbReference type="RefSeq" id="WP_052406690.1">
    <property type="nucleotide sequence ID" value="NZ_JOEF01000001.1"/>
</dbReference>
<evidence type="ECO:0000313" key="4">
    <source>
        <dbReference type="Proteomes" id="UP000183376"/>
    </source>
</evidence>
<dbReference type="OrthoDB" id="5184890at2"/>
<organism evidence="3 4">
    <name type="scientific">Allokutzneria albata</name>
    <name type="common">Kibdelosporangium albatum</name>
    <dbReference type="NCBI Taxonomy" id="211114"/>
    <lineage>
        <taxon>Bacteria</taxon>
        <taxon>Bacillati</taxon>
        <taxon>Actinomycetota</taxon>
        <taxon>Actinomycetes</taxon>
        <taxon>Pseudonocardiales</taxon>
        <taxon>Pseudonocardiaceae</taxon>
        <taxon>Allokutzneria</taxon>
    </lineage>
</organism>
<feature type="domain" description="Barstar (barnase inhibitor)" evidence="2">
    <location>
        <begin position="5"/>
        <end position="85"/>
    </location>
</feature>
<dbReference type="STRING" id="211114.SAMN04489726_7066"/>